<protein>
    <recommendedName>
        <fullName evidence="4">Adhesin domain-containing protein</fullName>
    </recommendedName>
</protein>
<sequence>MKTIMHKLTLLLLMLPCLALAGNGVKGGKYTKEKRIAKAYIVNADCGLQVNNQFGNIYVTTWDENKTQIEVAIKVSGNNEERVIKRIESINIDLNATVALVKASTSIGNMSGGNNLSMEINYTIKIPKRGGINLSNQYGGITTGKIYGKANIDCQYGRITVDELNADSNKITIQYCDSSKLNYIKSGNVNVQYSSLNIVKTDNIKLVGQYSDMRVSEVNMLNYRTEYGDLSVNIVDTAVGTGEYSALRFGLVSGDFNCTTGYGDIKIGALGKDSKNVTINAAYSNVSLNYTESVPFDFEFSVEYAGVRGASGLKFTEKREGDYSARYKGYNKAQGVNRMYIKSEYGDINLGKN</sequence>
<dbReference type="EMBL" id="JBHUMD010000030">
    <property type="protein sequence ID" value="MFD2603662.1"/>
    <property type="molecule type" value="Genomic_DNA"/>
</dbReference>
<keyword evidence="1" id="KW-0732">Signal</keyword>
<comment type="caution">
    <text evidence="2">The sequence shown here is derived from an EMBL/GenBank/DDBJ whole genome shotgun (WGS) entry which is preliminary data.</text>
</comment>
<gene>
    <name evidence="2" type="ORF">ACFSR3_16480</name>
</gene>
<keyword evidence="3" id="KW-1185">Reference proteome</keyword>
<dbReference type="RefSeq" id="WP_379822555.1">
    <property type="nucleotide sequence ID" value="NZ_JBHUMD010000030.1"/>
</dbReference>
<reference evidence="3" key="1">
    <citation type="journal article" date="2019" name="Int. J. Syst. Evol. Microbiol.">
        <title>The Global Catalogue of Microorganisms (GCM) 10K type strain sequencing project: providing services to taxonomists for standard genome sequencing and annotation.</title>
        <authorList>
            <consortium name="The Broad Institute Genomics Platform"/>
            <consortium name="The Broad Institute Genome Sequencing Center for Infectious Disease"/>
            <person name="Wu L."/>
            <person name="Ma J."/>
        </authorList>
    </citation>
    <scope>NUCLEOTIDE SEQUENCE [LARGE SCALE GENOMIC DNA]</scope>
    <source>
        <strain evidence="3">KCTC 42107</strain>
    </source>
</reference>
<dbReference type="Proteomes" id="UP001597480">
    <property type="component" value="Unassembled WGS sequence"/>
</dbReference>
<evidence type="ECO:0008006" key="4">
    <source>
        <dbReference type="Google" id="ProtNLM"/>
    </source>
</evidence>
<name>A0ABW5P076_9FLAO</name>
<evidence type="ECO:0000313" key="2">
    <source>
        <dbReference type="EMBL" id="MFD2603662.1"/>
    </source>
</evidence>
<organism evidence="2 3">
    <name type="scientific">Flavobacterium suzhouense</name>
    <dbReference type="NCBI Taxonomy" id="1529638"/>
    <lineage>
        <taxon>Bacteria</taxon>
        <taxon>Pseudomonadati</taxon>
        <taxon>Bacteroidota</taxon>
        <taxon>Flavobacteriia</taxon>
        <taxon>Flavobacteriales</taxon>
        <taxon>Flavobacteriaceae</taxon>
        <taxon>Flavobacterium</taxon>
    </lineage>
</organism>
<evidence type="ECO:0000256" key="1">
    <source>
        <dbReference type="SAM" id="SignalP"/>
    </source>
</evidence>
<feature type="chain" id="PRO_5045969439" description="Adhesin domain-containing protein" evidence="1">
    <location>
        <begin position="22"/>
        <end position="353"/>
    </location>
</feature>
<accession>A0ABW5P076</accession>
<proteinExistence type="predicted"/>
<feature type="signal peptide" evidence="1">
    <location>
        <begin position="1"/>
        <end position="21"/>
    </location>
</feature>
<evidence type="ECO:0000313" key="3">
    <source>
        <dbReference type="Proteomes" id="UP001597480"/>
    </source>
</evidence>